<feature type="signal peptide" evidence="4">
    <location>
        <begin position="1"/>
        <end position="26"/>
    </location>
</feature>
<dbReference type="GO" id="GO:0098046">
    <property type="term" value="C:type V protein secretion system complex"/>
    <property type="evidence" value="ECO:0007669"/>
    <property type="project" value="TreeGrafter"/>
</dbReference>
<feature type="chain" id="PRO_5019496107" evidence="4">
    <location>
        <begin position="27"/>
        <end position="573"/>
    </location>
</feature>
<feature type="domain" description="Haemolysin activator HlyB C-terminal" evidence="5">
    <location>
        <begin position="215"/>
        <end position="514"/>
    </location>
</feature>
<dbReference type="PANTHER" id="PTHR34597:SF1">
    <property type="entry name" value="HEME_HEMOPEXIN TRANSPORTER PROTEIN HUXB"/>
    <property type="match status" value="1"/>
</dbReference>
<organism evidence="7 8">
    <name type="scientific">Noviherbaspirillum cavernae</name>
    <dbReference type="NCBI Taxonomy" id="2320862"/>
    <lineage>
        <taxon>Bacteria</taxon>
        <taxon>Pseudomonadati</taxon>
        <taxon>Pseudomonadota</taxon>
        <taxon>Betaproteobacteria</taxon>
        <taxon>Burkholderiales</taxon>
        <taxon>Oxalobacteraceae</taxon>
        <taxon>Noviherbaspirillum</taxon>
    </lineage>
</organism>
<proteinExistence type="predicted"/>
<evidence type="ECO:0000313" key="7">
    <source>
        <dbReference type="EMBL" id="RJG06905.1"/>
    </source>
</evidence>
<dbReference type="OrthoDB" id="572300at2"/>
<dbReference type="GO" id="GO:0008320">
    <property type="term" value="F:protein transmembrane transporter activity"/>
    <property type="evidence" value="ECO:0007669"/>
    <property type="project" value="TreeGrafter"/>
</dbReference>
<evidence type="ECO:0000256" key="3">
    <source>
        <dbReference type="ARBA" id="ARBA00023237"/>
    </source>
</evidence>
<evidence type="ECO:0000256" key="1">
    <source>
        <dbReference type="ARBA" id="ARBA00022452"/>
    </source>
</evidence>
<sequence>MPVLRIARRSALAAALNALFASCAMAQFAAQMLPDAGRTMRELDRAGPALQLAPKQVPDILLEPERAAGTSSGNARLAVQAFRISGATHFAADELNGLLTPWNRRELSIAELQEVSARITRHYREHGYPVARAYLPAQEIRDGTVDIAVLEGRIGAVELHNTARIGDERMALLVRQAQAGDPVHGPSLERGLLLLNDTPGVGAARAALRPGASVGLSDLVVTVEPGRFAAGSVDIDNYGNRYSGAYRAGGTLVLNSPLGIGDQFTARVQGSNERLLYGRLAYRVPVGTSGLALGAAWSASSYRLGKEFADLDANGDARIASLFATYPLVRSRSFNLNAVVSVEDKDLQDRIGVLPEVIGTVDKTAQLISAGLTGDGLWRASGGRYNFSIAYTSGRLDIQSPLARIEDEFTLQTRGHYDKLTYAAGAQLPLGGAWSAWSFYAAFSGQWAGRNLDSSEKFALGGPDGVRAYPQGEAPADEGALATVELRRALAPAGYGQMQVAGFIDGGAAKLHRDPFGTGENRRRLAAAGFAFQWAAPGEVLVKASIGWKLGSEAATSEPDRGARAWLQAVKYF</sequence>
<name>A0A418X3B8_9BURK</name>
<dbReference type="AlphaFoldDB" id="A0A418X3B8"/>
<dbReference type="Pfam" id="PF08479">
    <property type="entry name" value="POTRA_2"/>
    <property type="match status" value="1"/>
</dbReference>
<dbReference type="InterPro" id="IPR051544">
    <property type="entry name" value="TPS_OM_transporter"/>
</dbReference>
<keyword evidence="1" id="KW-1134">Transmembrane beta strand</keyword>
<dbReference type="InterPro" id="IPR013686">
    <property type="entry name" value="Polypept-transport_assoc_ShlB"/>
</dbReference>
<feature type="domain" description="Polypeptide-transport-associated ShlB-type" evidence="6">
    <location>
        <begin position="78"/>
        <end position="152"/>
    </location>
</feature>
<dbReference type="Gene3D" id="2.40.160.50">
    <property type="entry name" value="membrane protein fhac: a member of the omp85/tpsb transporter family"/>
    <property type="match status" value="1"/>
</dbReference>
<evidence type="ECO:0000313" key="8">
    <source>
        <dbReference type="Proteomes" id="UP000285190"/>
    </source>
</evidence>
<reference evidence="7 8" key="1">
    <citation type="submission" date="2018-09" db="EMBL/GenBank/DDBJ databases">
        <authorList>
            <person name="Zhu H."/>
        </authorList>
    </citation>
    <scope>NUCLEOTIDE SEQUENCE [LARGE SCALE GENOMIC DNA]</scope>
    <source>
        <strain evidence="7 8">K2R10-39</strain>
    </source>
</reference>
<keyword evidence="4" id="KW-0732">Signal</keyword>
<keyword evidence="3" id="KW-0998">Cell outer membrane</keyword>
<dbReference type="GO" id="GO:0046819">
    <property type="term" value="P:protein secretion by the type V secretion system"/>
    <property type="evidence" value="ECO:0007669"/>
    <property type="project" value="TreeGrafter"/>
</dbReference>
<dbReference type="PANTHER" id="PTHR34597">
    <property type="entry name" value="SLR1661 PROTEIN"/>
    <property type="match status" value="1"/>
</dbReference>
<evidence type="ECO:0000259" key="6">
    <source>
        <dbReference type="Pfam" id="PF08479"/>
    </source>
</evidence>
<dbReference type="RefSeq" id="WP_119739896.1">
    <property type="nucleotide sequence ID" value="NZ_QYUN01000002.1"/>
</dbReference>
<keyword evidence="1" id="KW-0472">Membrane</keyword>
<evidence type="ECO:0000259" key="5">
    <source>
        <dbReference type="Pfam" id="PF03865"/>
    </source>
</evidence>
<dbReference type="Proteomes" id="UP000285190">
    <property type="component" value="Unassembled WGS sequence"/>
</dbReference>
<keyword evidence="2" id="KW-0812">Transmembrane</keyword>
<protein>
    <submittedName>
        <fullName evidence="7">ShlB/FhaC/HecB family hemolysin secretion/activation protein</fullName>
    </submittedName>
</protein>
<dbReference type="Pfam" id="PF03865">
    <property type="entry name" value="ShlB"/>
    <property type="match status" value="1"/>
</dbReference>
<dbReference type="InterPro" id="IPR005565">
    <property type="entry name" value="Hemolysn_activator_HlyB_C"/>
</dbReference>
<dbReference type="EMBL" id="QYUN01000002">
    <property type="protein sequence ID" value="RJG06905.1"/>
    <property type="molecule type" value="Genomic_DNA"/>
</dbReference>
<dbReference type="Gene3D" id="3.10.20.310">
    <property type="entry name" value="membrane protein fhac"/>
    <property type="match status" value="1"/>
</dbReference>
<gene>
    <name evidence="7" type="ORF">D3870_13660</name>
</gene>
<evidence type="ECO:0000256" key="4">
    <source>
        <dbReference type="SAM" id="SignalP"/>
    </source>
</evidence>
<keyword evidence="8" id="KW-1185">Reference proteome</keyword>
<evidence type="ECO:0000256" key="2">
    <source>
        <dbReference type="ARBA" id="ARBA00022692"/>
    </source>
</evidence>
<comment type="caution">
    <text evidence="7">The sequence shown here is derived from an EMBL/GenBank/DDBJ whole genome shotgun (WGS) entry which is preliminary data.</text>
</comment>
<dbReference type="PROSITE" id="PS51257">
    <property type="entry name" value="PROKAR_LIPOPROTEIN"/>
    <property type="match status" value="1"/>
</dbReference>
<accession>A0A418X3B8</accession>